<accession>A0A9D4GAA5</accession>
<dbReference type="PROSITE" id="PS50026">
    <property type="entry name" value="EGF_3"/>
    <property type="match status" value="1"/>
</dbReference>
<keyword evidence="2" id="KW-0472">Membrane</keyword>
<evidence type="ECO:0000256" key="2">
    <source>
        <dbReference type="SAM" id="Phobius"/>
    </source>
</evidence>
<feature type="domain" description="EGF-like" evidence="3">
    <location>
        <begin position="85"/>
        <end position="122"/>
    </location>
</feature>
<evidence type="ECO:0000313" key="5">
    <source>
        <dbReference type="Proteomes" id="UP000828390"/>
    </source>
</evidence>
<sequence>MHYFASDIPQTSSCPTLKDTSSNDIEGLHVFQPEVSNDYCVSDVSFNYNHTGTFSLCLQVSVPSKKGEERCFKLKVVEDANVPKESGHCKGITCFGKGVCVANFNNTQNCSCPEDHEGPECSIYQRSSPSVGAAAGGAVGGTLLAVILVMLWKYRKAFTRKPGEGARYDDLFNRQANVPAANTSSEYETCKVESQHTNQYETLAETSFHEYSVLSLGGKQDYSVRNRVTQVTETDRAVVNQENAYVNLSFSET</sequence>
<dbReference type="InterPro" id="IPR000742">
    <property type="entry name" value="EGF"/>
</dbReference>
<feature type="transmembrane region" description="Helical" evidence="2">
    <location>
        <begin position="131"/>
        <end position="152"/>
    </location>
</feature>
<keyword evidence="1" id="KW-0245">EGF-like domain</keyword>
<evidence type="ECO:0000259" key="3">
    <source>
        <dbReference type="PROSITE" id="PS50026"/>
    </source>
</evidence>
<protein>
    <recommendedName>
        <fullName evidence="3">EGF-like domain-containing protein</fullName>
    </recommendedName>
</protein>
<gene>
    <name evidence="4" type="ORF">DPMN_141598</name>
</gene>
<evidence type="ECO:0000256" key="1">
    <source>
        <dbReference type="PROSITE-ProRule" id="PRU00076"/>
    </source>
</evidence>
<keyword evidence="2" id="KW-0812">Transmembrane</keyword>
<proteinExistence type="predicted"/>
<dbReference type="EMBL" id="JAIWYP010000006">
    <property type="protein sequence ID" value="KAH3813147.1"/>
    <property type="molecule type" value="Genomic_DNA"/>
</dbReference>
<reference evidence="4" key="2">
    <citation type="submission" date="2020-11" db="EMBL/GenBank/DDBJ databases">
        <authorList>
            <person name="McCartney M.A."/>
            <person name="Auch B."/>
            <person name="Kono T."/>
            <person name="Mallez S."/>
            <person name="Becker A."/>
            <person name="Gohl D.M."/>
            <person name="Silverstein K.A.T."/>
            <person name="Koren S."/>
            <person name="Bechman K.B."/>
            <person name="Herman A."/>
            <person name="Abrahante J.E."/>
            <person name="Garbe J."/>
        </authorList>
    </citation>
    <scope>NUCLEOTIDE SEQUENCE</scope>
    <source>
        <strain evidence="4">Duluth1</strain>
        <tissue evidence="4">Whole animal</tissue>
    </source>
</reference>
<evidence type="ECO:0000313" key="4">
    <source>
        <dbReference type="EMBL" id="KAH3813147.1"/>
    </source>
</evidence>
<comment type="caution">
    <text evidence="1">Lacks conserved residue(s) required for the propagation of feature annotation.</text>
</comment>
<keyword evidence="5" id="KW-1185">Reference proteome</keyword>
<name>A0A9D4GAA5_DREPO</name>
<keyword evidence="1" id="KW-1015">Disulfide bond</keyword>
<comment type="caution">
    <text evidence="4">The sequence shown here is derived from an EMBL/GenBank/DDBJ whole genome shotgun (WGS) entry which is preliminary data.</text>
</comment>
<keyword evidence="2" id="KW-1133">Transmembrane helix</keyword>
<feature type="disulfide bond" evidence="1">
    <location>
        <begin position="112"/>
        <end position="121"/>
    </location>
</feature>
<reference evidence="4" key="1">
    <citation type="journal article" date="2019" name="bioRxiv">
        <title>The Genome of the Zebra Mussel, Dreissena polymorpha: A Resource for Invasive Species Research.</title>
        <authorList>
            <person name="McCartney M.A."/>
            <person name="Auch B."/>
            <person name="Kono T."/>
            <person name="Mallez S."/>
            <person name="Zhang Y."/>
            <person name="Obille A."/>
            <person name="Becker A."/>
            <person name="Abrahante J.E."/>
            <person name="Garbe J."/>
            <person name="Badalamenti J.P."/>
            <person name="Herman A."/>
            <person name="Mangelson H."/>
            <person name="Liachko I."/>
            <person name="Sullivan S."/>
            <person name="Sone E.D."/>
            <person name="Koren S."/>
            <person name="Silverstein K.A.T."/>
            <person name="Beckman K.B."/>
            <person name="Gohl D.M."/>
        </authorList>
    </citation>
    <scope>NUCLEOTIDE SEQUENCE</scope>
    <source>
        <strain evidence="4">Duluth1</strain>
        <tissue evidence="4">Whole animal</tissue>
    </source>
</reference>
<dbReference type="AlphaFoldDB" id="A0A9D4GAA5"/>
<dbReference type="Proteomes" id="UP000828390">
    <property type="component" value="Unassembled WGS sequence"/>
</dbReference>
<organism evidence="4 5">
    <name type="scientific">Dreissena polymorpha</name>
    <name type="common">Zebra mussel</name>
    <name type="synonym">Mytilus polymorpha</name>
    <dbReference type="NCBI Taxonomy" id="45954"/>
    <lineage>
        <taxon>Eukaryota</taxon>
        <taxon>Metazoa</taxon>
        <taxon>Spiralia</taxon>
        <taxon>Lophotrochozoa</taxon>
        <taxon>Mollusca</taxon>
        <taxon>Bivalvia</taxon>
        <taxon>Autobranchia</taxon>
        <taxon>Heteroconchia</taxon>
        <taxon>Euheterodonta</taxon>
        <taxon>Imparidentia</taxon>
        <taxon>Neoheterodontei</taxon>
        <taxon>Myida</taxon>
        <taxon>Dreissenoidea</taxon>
        <taxon>Dreissenidae</taxon>
        <taxon>Dreissena</taxon>
    </lineage>
</organism>
<dbReference type="PROSITE" id="PS00022">
    <property type="entry name" value="EGF_1"/>
    <property type="match status" value="1"/>
</dbReference>